<keyword evidence="5" id="KW-0456">Lyase</keyword>
<dbReference type="InterPro" id="IPR036398">
    <property type="entry name" value="CA_dom_sf"/>
</dbReference>
<dbReference type="CDD" id="cd03124">
    <property type="entry name" value="alpha_CA_prokaryotic_like"/>
    <property type="match status" value="1"/>
</dbReference>
<evidence type="ECO:0000259" key="8">
    <source>
        <dbReference type="PROSITE" id="PS51144"/>
    </source>
</evidence>
<protein>
    <recommendedName>
        <fullName evidence="2">carbonic anhydrase</fullName>
        <ecNumber evidence="2">4.2.1.1</ecNumber>
    </recommendedName>
</protein>
<reference evidence="9 10" key="1">
    <citation type="journal article" date="2018" name="ISME J.">
        <title>Endosymbiont genomes yield clues of tubeworm success.</title>
        <authorList>
            <person name="Li Y."/>
            <person name="Liles M.R."/>
            <person name="Halanych K.M."/>
        </authorList>
    </citation>
    <scope>NUCLEOTIDE SEQUENCE [LARGE SCALE GENOMIC DNA]</scope>
    <source>
        <strain evidence="9">A1462</strain>
    </source>
</reference>
<dbReference type="EC" id="4.2.1.1" evidence="2"/>
<dbReference type="SUPFAM" id="SSF51069">
    <property type="entry name" value="Carbonic anhydrase"/>
    <property type="match status" value="1"/>
</dbReference>
<organism evidence="9 10">
    <name type="scientific">endosymbiont of Escarpia spicata</name>
    <dbReference type="NCBI Taxonomy" id="2200908"/>
    <lineage>
        <taxon>Bacteria</taxon>
        <taxon>Pseudomonadati</taxon>
        <taxon>Pseudomonadota</taxon>
        <taxon>Gammaproteobacteria</taxon>
        <taxon>sulfur-oxidizing symbionts</taxon>
    </lineage>
</organism>
<name>A0A370DD53_9GAMM</name>
<dbReference type="GO" id="GO:0004089">
    <property type="term" value="F:carbonate dehydratase activity"/>
    <property type="evidence" value="ECO:0007669"/>
    <property type="project" value="UniProtKB-EC"/>
</dbReference>
<comment type="catalytic activity">
    <reaction evidence="6">
        <text>hydrogencarbonate + H(+) = CO2 + H2O</text>
        <dbReference type="Rhea" id="RHEA:10748"/>
        <dbReference type="ChEBI" id="CHEBI:15377"/>
        <dbReference type="ChEBI" id="CHEBI:15378"/>
        <dbReference type="ChEBI" id="CHEBI:16526"/>
        <dbReference type="ChEBI" id="CHEBI:17544"/>
        <dbReference type="EC" id="4.2.1.1"/>
    </reaction>
</comment>
<feature type="signal peptide" evidence="7">
    <location>
        <begin position="1"/>
        <end position="24"/>
    </location>
</feature>
<evidence type="ECO:0000256" key="2">
    <source>
        <dbReference type="ARBA" id="ARBA00012925"/>
    </source>
</evidence>
<evidence type="ECO:0000256" key="1">
    <source>
        <dbReference type="ARBA" id="ARBA00010718"/>
    </source>
</evidence>
<dbReference type="Pfam" id="PF00194">
    <property type="entry name" value="Carb_anhydrase"/>
    <property type="match status" value="1"/>
</dbReference>
<dbReference type="AlphaFoldDB" id="A0A370DD53"/>
<dbReference type="InterPro" id="IPR001148">
    <property type="entry name" value="CA_dom"/>
</dbReference>
<comment type="caution">
    <text evidence="9">The sequence shown here is derived from an EMBL/GenBank/DDBJ whole genome shotgun (WGS) entry which is preliminary data.</text>
</comment>
<keyword evidence="4" id="KW-0862">Zinc</keyword>
<keyword evidence="10" id="KW-1185">Reference proteome</keyword>
<comment type="similarity">
    <text evidence="1">Belongs to the alpha-carbonic anhydrase family.</text>
</comment>
<evidence type="ECO:0000256" key="5">
    <source>
        <dbReference type="ARBA" id="ARBA00023239"/>
    </source>
</evidence>
<dbReference type="GO" id="GO:0008270">
    <property type="term" value="F:zinc ion binding"/>
    <property type="evidence" value="ECO:0007669"/>
    <property type="project" value="InterPro"/>
</dbReference>
<keyword evidence="3" id="KW-0479">Metal-binding</keyword>
<feature type="chain" id="PRO_5016876770" description="carbonic anhydrase" evidence="7">
    <location>
        <begin position="25"/>
        <end position="265"/>
    </location>
</feature>
<dbReference type="SMART" id="SM01057">
    <property type="entry name" value="Carb_anhydrase"/>
    <property type="match status" value="1"/>
</dbReference>
<dbReference type="PANTHER" id="PTHR18952">
    <property type="entry name" value="CARBONIC ANHYDRASE"/>
    <property type="match status" value="1"/>
</dbReference>
<proteinExistence type="inferred from homology"/>
<evidence type="ECO:0000256" key="7">
    <source>
        <dbReference type="SAM" id="SignalP"/>
    </source>
</evidence>
<sequence length="265" mass="29488">MNMQSVIKFFALAAFLSLSLNLSARDSAARSGQAGKGIEQSWSYSGETAPEKWSTLSSAFSTCGAGQAQSPVDIQGTRESEHLPLSFFYRTSILSIRRSNHGISLDMEPGGFMKMGSERFQLRSIDLHIPGEHTYLGRAADMEIQLNHVDSNGNPVILAIPVNAGRRNNLMVKRIAHNLPQNNGGRRYNRQIGINTIFLLPTNRSHILYNGSLTTPPCKEPARWIVFKNPIEIPDLQLRKFTDAIGYNARPVQPLNGRMIWTSIH</sequence>
<keyword evidence="7" id="KW-0732">Signal</keyword>
<dbReference type="Gene3D" id="3.10.200.10">
    <property type="entry name" value="Alpha carbonic anhydrase"/>
    <property type="match status" value="1"/>
</dbReference>
<dbReference type="InterPro" id="IPR041891">
    <property type="entry name" value="Alpha_CA_prokaryot-like"/>
</dbReference>
<dbReference type="Proteomes" id="UP000254771">
    <property type="component" value="Unassembled WGS sequence"/>
</dbReference>
<dbReference type="PANTHER" id="PTHR18952:SF265">
    <property type="entry name" value="CARBONIC ANHYDRASE"/>
    <property type="match status" value="1"/>
</dbReference>
<dbReference type="InterPro" id="IPR023561">
    <property type="entry name" value="Carbonic_anhydrase_a-class"/>
</dbReference>
<dbReference type="EMBL" id="QFXE01000021">
    <property type="protein sequence ID" value="RDH82227.1"/>
    <property type="molecule type" value="Genomic_DNA"/>
</dbReference>
<evidence type="ECO:0000313" key="10">
    <source>
        <dbReference type="Proteomes" id="UP000254771"/>
    </source>
</evidence>
<evidence type="ECO:0000313" key="9">
    <source>
        <dbReference type="EMBL" id="RDH82227.1"/>
    </source>
</evidence>
<accession>A0A370DD53</accession>
<evidence type="ECO:0000256" key="6">
    <source>
        <dbReference type="ARBA" id="ARBA00048348"/>
    </source>
</evidence>
<feature type="domain" description="Alpha-carbonic anhydrase" evidence="8">
    <location>
        <begin position="40"/>
        <end position="264"/>
    </location>
</feature>
<dbReference type="PROSITE" id="PS51144">
    <property type="entry name" value="ALPHA_CA_2"/>
    <property type="match status" value="1"/>
</dbReference>
<evidence type="ECO:0000256" key="3">
    <source>
        <dbReference type="ARBA" id="ARBA00022723"/>
    </source>
</evidence>
<gene>
    <name evidence="9" type="ORF">DIZ78_17615</name>
</gene>
<evidence type="ECO:0000256" key="4">
    <source>
        <dbReference type="ARBA" id="ARBA00022833"/>
    </source>
</evidence>